<dbReference type="GO" id="GO:0016702">
    <property type="term" value="F:oxidoreductase activity, acting on single donors with incorporation of molecular oxygen, incorporation of two atoms of oxygen"/>
    <property type="evidence" value="ECO:0007669"/>
    <property type="project" value="InterPro"/>
</dbReference>
<evidence type="ECO:0000256" key="2">
    <source>
        <dbReference type="ARBA" id="ARBA00022964"/>
    </source>
</evidence>
<keyword evidence="2" id="KW-0223">Dioxygenase</keyword>
<proteinExistence type="predicted"/>
<evidence type="ECO:0000259" key="4">
    <source>
        <dbReference type="PROSITE" id="PS51393"/>
    </source>
</evidence>
<sequence>MISVVGVEGFVLPSGRAEVHRPVRATKETESGIAAASSVVNLALKVATSKAASPEEAKAISITQGNILRSLQALQNLEVDDTDDDDKLKYLSYPPHPADPFYDLSQMMPMLSGAPPKSQRFSLIKILRLLWRALQGFLVVYRKQDPSNMYNDVFGRCFLKAPPITKNDLWATDRGFASQFLAGTNPILIRRVKHLRELNAVGGTPLIKDIGQVYLETLVDEENLYMVAYNEFAKDKSPREVYSEEDWPQLYFSAPIIIFSVVDDVFMPLGIQLMPRPLATYVYRPSDPEWAYAKMMVACADGNVHEWLSHLGKTHLTIEPQIIAALNRLDGHELYDFLKPHFEDTLFLNWAARKTLIYYESPEEPIDIAQARACAKESSSVADSDFSVGAANLLKIIQSYWEDYTFDAYAFDSELKSRGFDLEGDKLNDYFYANDGLLVWNAIGEYARDFVDYLYDKDVDVVEDKQLQEWAFEVADPDRANIKGFPFPMCSKPQLARALQTTIWTASALHSAVNFPQFDYMAYQPNRPSALLKPISPETARLDYIMDHALPTKAITDNIAFIVWLLTLPSKHCLTELRENERTKWRHVYAKFKTNLLHISSLIQARNDKLNTTDVPFPYDFLDPTQIPASIDI</sequence>
<name>A0AAD7XPB2_9STRA</name>
<dbReference type="Gene3D" id="3.10.450.60">
    <property type="match status" value="1"/>
</dbReference>
<dbReference type="GO" id="GO:0046872">
    <property type="term" value="F:metal ion binding"/>
    <property type="evidence" value="ECO:0007669"/>
    <property type="project" value="UniProtKB-KW"/>
</dbReference>
<comment type="caution">
    <text evidence="5">The sequence shown here is derived from an EMBL/GenBank/DDBJ whole genome shotgun (WGS) entry which is preliminary data.</text>
</comment>
<dbReference type="AlphaFoldDB" id="A0AAD7XPB2"/>
<evidence type="ECO:0000313" key="6">
    <source>
        <dbReference type="Proteomes" id="UP001230188"/>
    </source>
</evidence>
<reference evidence="5" key="1">
    <citation type="submission" date="2023-01" db="EMBL/GenBank/DDBJ databases">
        <title>Metagenome sequencing of chrysophaentin producing Chrysophaeum taylorii.</title>
        <authorList>
            <person name="Davison J."/>
            <person name="Bewley C."/>
        </authorList>
    </citation>
    <scope>NUCLEOTIDE SEQUENCE</scope>
    <source>
        <strain evidence="5">NIES-1699</strain>
    </source>
</reference>
<dbReference type="Gene3D" id="1.20.245.10">
    <property type="entry name" value="Lipoxygenase-1, Domain 5"/>
    <property type="match status" value="1"/>
</dbReference>
<evidence type="ECO:0000256" key="3">
    <source>
        <dbReference type="ARBA" id="ARBA00023002"/>
    </source>
</evidence>
<dbReference type="Proteomes" id="UP001230188">
    <property type="component" value="Unassembled WGS sequence"/>
</dbReference>
<evidence type="ECO:0000313" key="5">
    <source>
        <dbReference type="EMBL" id="KAJ8608435.1"/>
    </source>
</evidence>
<evidence type="ECO:0000256" key="1">
    <source>
        <dbReference type="ARBA" id="ARBA00022723"/>
    </source>
</evidence>
<protein>
    <recommendedName>
        <fullName evidence="4">Lipoxygenase domain-containing protein</fullName>
    </recommendedName>
</protein>
<dbReference type="PANTHER" id="PTHR11771">
    <property type="entry name" value="LIPOXYGENASE"/>
    <property type="match status" value="1"/>
</dbReference>
<keyword evidence="1" id="KW-0479">Metal-binding</keyword>
<dbReference type="Pfam" id="PF00305">
    <property type="entry name" value="Lipoxygenase"/>
    <property type="match status" value="1"/>
</dbReference>
<dbReference type="InterPro" id="IPR013819">
    <property type="entry name" value="LipOase_C"/>
</dbReference>
<accession>A0AAD7XPB2</accession>
<dbReference type="GO" id="GO:0034440">
    <property type="term" value="P:lipid oxidation"/>
    <property type="evidence" value="ECO:0007669"/>
    <property type="project" value="InterPro"/>
</dbReference>
<keyword evidence="6" id="KW-1185">Reference proteome</keyword>
<feature type="domain" description="Lipoxygenase" evidence="4">
    <location>
        <begin position="51"/>
        <end position="633"/>
    </location>
</feature>
<dbReference type="InterPro" id="IPR000907">
    <property type="entry name" value="LipOase"/>
</dbReference>
<organism evidence="5 6">
    <name type="scientific">Chrysophaeum taylorii</name>
    <dbReference type="NCBI Taxonomy" id="2483200"/>
    <lineage>
        <taxon>Eukaryota</taxon>
        <taxon>Sar</taxon>
        <taxon>Stramenopiles</taxon>
        <taxon>Ochrophyta</taxon>
        <taxon>Pelagophyceae</taxon>
        <taxon>Pelagomonadales</taxon>
        <taxon>Pelagomonadaceae</taxon>
        <taxon>Chrysophaeum</taxon>
    </lineage>
</organism>
<keyword evidence="3" id="KW-0560">Oxidoreductase</keyword>
<gene>
    <name evidence="5" type="ORF">CTAYLR_009596</name>
</gene>
<dbReference type="InterPro" id="IPR036226">
    <property type="entry name" value="LipOase_C_sf"/>
</dbReference>
<dbReference type="EMBL" id="JAQMWT010000168">
    <property type="protein sequence ID" value="KAJ8608435.1"/>
    <property type="molecule type" value="Genomic_DNA"/>
</dbReference>
<dbReference type="SUPFAM" id="SSF48484">
    <property type="entry name" value="Lipoxigenase"/>
    <property type="match status" value="1"/>
</dbReference>
<dbReference type="PROSITE" id="PS51393">
    <property type="entry name" value="LIPOXYGENASE_3"/>
    <property type="match status" value="1"/>
</dbReference>